<feature type="compositionally biased region" description="Basic and acidic residues" evidence="2">
    <location>
        <begin position="110"/>
        <end position="133"/>
    </location>
</feature>
<proteinExistence type="predicted"/>
<dbReference type="OrthoDB" id="844250at2759"/>
<feature type="compositionally biased region" description="Polar residues" evidence="2">
    <location>
        <begin position="100"/>
        <end position="109"/>
    </location>
</feature>
<protein>
    <submittedName>
        <fullName evidence="3">Uncharacterized protein</fullName>
    </submittedName>
</protein>
<feature type="compositionally biased region" description="Basic and acidic residues" evidence="2">
    <location>
        <begin position="144"/>
        <end position="162"/>
    </location>
</feature>
<sequence>MGCGGSRHDPNGEGVPARIRPILQRRLEEIKRRRSSGISSNERHTLSRKKLLKENSGIWDEGNSSHNNHHRKSSSSQEDGAQVAPLPSPSLSDRNRATDMEQNPASEQKPVSEQKPMSEQKPVAEQKPDEEATKPQLVGEELFEDARSEEPNEKEKDHECVKGKVGSLEEAVGGDKAEVIETGNEGAGDKAEVTEIGNNEGAEDKAEVTETGNGGGGDRDFEEEGEGRMRNTFADIPSSPSFRVYFFEQPVLPPITGDDDKDDDSDDFKSPSPGNDSGEIAAPEKLVECVEHEDPEAKKTKKGKIGGRLIRAINKGRTNAAKNFWNVTSCYNMPCSGQNQHNLPVQKEVSTHVQ</sequence>
<dbReference type="AlphaFoldDB" id="A0A9Q0JR76"/>
<reference evidence="3" key="2">
    <citation type="journal article" date="2023" name="Plants (Basel)">
        <title>Annotation of the Turnera subulata (Passifloraceae) Draft Genome Reveals the S-Locus Evolved after the Divergence of Turneroideae from Passifloroideae in a Stepwise Manner.</title>
        <authorList>
            <person name="Henning P.M."/>
            <person name="Roalson E.H."/>
            <person name="Mir W."/>
            <person name="McCubbin A.G."/>
            <person name="Shore J.S."/>
        </authorList>
    </citation>
    <scope>NUCLEOTIDE SEQUENCE</scope>
    <source>
        <strain evidence="3">F60SS</strain>
    </source>
</reference>
<evidence type="ECO:0000313" key="3">
    <source>
        <dbReference type="EMBL" id="KAJ4850142.1"/>
    </source>
</evidence>
<comment type="caution">
    <text evidence="3">The sequence shown here is derived from an EMBL/GenBank/DDBJ whole genome shotgun (WGS) entry which is preliminary data.</text>
</comment>
<dbReference type="EMBL" id="JAKUCV010000418">
    <property type="protein sequence ID" value="KAJ4850142.1"/>
    <property type="molecule type" value="Genomic_DNA"/>
</dbReference>
<evidence type="ECO:0000256" key="2">
    <source>
        <dbReference type="SAM" id="MobiDB-lite"/>
    </source>
</evidence>
<name>A0A9Q0JR76_9ROSI</name>
<evidence type="ECO:0000256" key="1">
    <source>
        <dbReference type="ARBA" id="ARBA00022737"/>
    </source>
</evidence>
<keyword evidence="4" id="KW-1185">Reference proteome</keyword>
<feature type="region of interest" description="Disordered" evidence="2">
    <location>
        <begin position="1"/>
        <end position="284"/>
    </location>
</feature>
<organism evidence="3 4">
    <name type="scientific">Turnera subulata</name>
    <dbReference type="NCBI Taxonomy" id="218843"/>
    <lineage>
        <taxon>Eukaryota</taxon>
        <taxon>Viridiplantae</taxon>
        <taxon>Streptophyta</taxon>
        <taxon>Embryophyta</taxon>
        <taxon>Tracheophyta</taxon>
        <taxon>Spermatophyta</taxon>
        <taxon>Magnoliopsida</taxon>
        <taxon>eudicotyledons</taxon>
        <taxon>Gunneridae</taxon>
        <taxon>Pentapetalae</taxon>
        <taxon>rosids</taxon>
        <taxon>fabids</taxon>
        <taxon>Malpighiales</taxon>
        <taxon>Passifloraceae</taxon>
        <taxon>Turnera</taxon>
    </lineage>
</organism>
<feature type="compositionally biased region" description="Acidic residues" evidence="2">
    <location>
        <begin position="257"/>
        <end position="266"/>
    </location>
</feature>
<gene>
    <name evidence="3" type="ORF">Tsubulata_000620</name>
</gene>
<reference evidence="3" key="1">
    <citation type="submission" date="2022-02" db="EMBL/GenBank/DDBJ databases">
        <authorList>
            <person name="Henning P.M."/>
            <person name="McCubbin A.G."/>
            <person name="Shore J.S."/>
        </authorList>
    </citation>
    <scope>NUCLEOTIDE SEQUENCE</scope>
    <source>
        <strain evidence="3">F60SS</strain>
        <tissue evidence="3">Leaves</tissue>
    </source>
</reference>
<dbReference type="Pfam" id="PF10511">
    <property type="entry name" value="Cementoin"/>
    <property type="match status" value="1"/>
</dbReference>
<accession>A0A9Q0JR76</accession>
<dbReference type="Proteomes" id="UP001141552">
    <property type="component" value="Unassembled WGS sequence"/>
</dbReference>
<keyword evidence="1" id="KW-0677">Repeat</keyword>
<evidence type="ECO:0000313" key="4">
    <source>
        <dbReference type="Proteomes" id="UP001141552"/>
    </source>
</evidence>
<dbReference type="InterPro" id="IPR019541">
    <property type="entry name" value="Trappin_transglut-bd_rpt"/>
</dbReference>
<feature type="compositionally biased region" description="Basic and acidic residues" evidence="2">
    <location>
        <begin position="1"/>
        <end position="11"/>
    </location>
</feature>